<accession>A0ABM9G8N7</accession>
<protein>
    <submittedName>
        <fullName evidence="1">Uncharacterized protein</fullName>
    </submittedName>
</protein>
<evidence type="ECO:0000313" key="2">
    <source>
        <dbReference type="Proteomes" id="UP001154322"/>
    </source>
</evidence>
<organism evidence="1 2">
    <name type="scientific">Paenibacillus melissococcoides</name>
    <dbReference type="NCBI Taxonomy" id="2912268"/>
    <lineage>
        <taxon>Bacteria</taxon>
        <taxon>Bacillati</taxon>
        <taxon>Bacillota</taxon>
        <taxon>Bacilli</taxon>
        <taxon>Bacillales</taxon>
        <taxon>Paenibacillaceae</taxon>
        <taxon>Paenibacillus</taxon>
    </lineage>
</organism>
<reference evidence="1" key="1">
    <citation type="submission" date="2022-06" db="EMBL/GenBank/DDBJ databases">
        <authorList>
            <person name="Dietemann V."/>
            <person name="Ory F."/>
            <person name="Dainat B."/>
            <person name="Oberhansli S."/>
        </authorList>
    </citation>
    <scope>NUCLEOTIDE SEQUENCE</scope>
    <source>
        <strain evidence="1">Ena-SAMPLE-TAB-26-04-2022-14:26:32:270-5432</strain>
    </source>
</reference>
<sequence length="94" mass="10767">MKPPLEEVHKLANMLGTDRDKELRDLLYDLLDQDKLIGYGIAYLEELRSLINERVIDDVFRVHGAAPAELVASSRDVCDMFRFSDAEPYVKALE</sequence>
<gene>
    <name evidence="1" type="ORF">WJ0W_005381</name>
</gene>
<proteinExistence type="predicted"/>
<name>A0ABM9G8N7_9BACL</name>
<dbReference type="Proteomes" id="UP001154322">
    <property type="component" value="Unassembled WGS sequence"/>
</dbReference>
<dbReference type="RefSeq" id="WP_213427368.1">
    <property type="nucleotide sequence ID" value="NZ_AP031286.1"/>
</dbReference>
<dbReference type="EMBL" id="CALYLO010000009">
    <property type="protein sequence ID" value="CAH8248126.1"/>
    <property type="molecule type" value="Genomic_DNA"/>
</dbReference>
<evidence type="ECO:0000313" key="1">
    <source>
        <dbReference type="EMBL" id="CAH8248126.1"/>
    </source>
</evidence>
<keyword evidence="2" id="KW-1185">Reference proteome</keyword>
<comment type="caution">
    <text evidence="1">The sequence shown here is derived from an EMBL/GenBank/DDBJ whole genome shotgun (WGS) entry which is preliminary data.</text>
</comment>